<evidence type="ECO:0000313" key="9">
    <source>
        <dbReference type="EMBL" id="SCC31224.1"/>
    </source>
</evidence>
<proteinExistence type="inferred from homology"/>
<organism evidence="9 10">
    <name type="scientific">Chitinophaga costaii</name>
    <dbReference type="NCBI Taxonomy" id="1335309"/>
    <lineage>
        <taxon>Bacteria</taxon>
        <taxon>Pseudomonadati</taxon>
        <taxon>Bacteroidota</taxon>
        <taxon>Chitinophagia</taxon>
        <taxon>Chitinophagales</taxon>
        <taxon>Chitinophagaceae</taxon>
        <taxon>Chitinophaga</taxon>
    </lineage>
</organism>
<dbReference type="Gene3D" id="1.20.1600.10">
    <property type="entry name" value="Outer membrane efflux proteins (OEP)"/>
    <property type="match status" value="1"/>
</dbReference>
<evidence type="ECO:0000256" key="3">
    <source>
        <dbReference type="ARBA" id="ARBA00022448"/>
    </source>
</evidence>
<accession>A0A1C4DIQ8</accession>
<dbReference type="GO" id="GO:0015288">
    <property type="term" value="F:porin activity"/>
    <property type="evidence" value="ECO:0007669"/>
    <property type="project" value="TreeGrafter"/>
</dbReference>
<dbReference type="InterPro" id="IPR003423">
    <property type="entry name" value="OMP_efflux"/>
</dbReference>
<dbReference type="SUPFAM" id="SSF56954">
    <property type="entry name" value="Outer membrane efflux proteins (OEP)"/>
    <property type="match status" value="1"/>
</dbReference>
<dbReference type="OrthoDB" id="1271612at2"/>
<evidence type="ECO:0000256" key="8">
    <source>
        <dbReference type="SAM" id="SignalP"/>
    </source>
</evidence>
<name>A0A1C4DIQ8_9BACT</name>
<keyword evidence="6" id="KW-0472">Membrane</keyword>
<evidence type="ECO:0000256" key="5">
    <source>
        <dbReference type="ARBA" id="ARBA00022692"/>
    </source>
</evidence>
<feature type="signal peptide" evidence="8">
    <location>
        <begin position="1"/>
        <end position="22"/>
    </location>
</feature>
<dbReference type="GO" id="GO:1990281">
    <property type="term" value="C:efflux pump complex"/>
    <property type="evidence" value="ECO:0007669"/>
    <property type="project" value="TreeGrafter"/>
</dbReference>
<dbReference type="PANTHER" id="PTHR30026:SF23">
    <property type="entry name" value="TO APRF-PUTATIVE OUTER MEMBRANE EFFLUX PROTEIN OR SECRETED ALKALINE PHOSPHATASE-RELATED"/>
    <property type="match status" value="1"/>
</dbReference>
<keyword evidence="3" id="KW-0813">Transport</keyword>
<keyword evidence="4" id="KW-1134">Transmembrane beta strand</keyword>
<reference evidence="9 10" key="1">
    <citation type="submission" date="2016-08" db="EMBL/GenBank/DDBJ databases">
        <authorList>
            <person name="Seilhamer J.J."/>
        </authorList>
    </citation>
    <scope>NUCLEOTIDE SEQUENCE [LARGE SCALE GENOMIC DNA]</scope>
    <source>
        <strain evidence="9 10">A37T2</strain>
    </source>
</reference>
<sequence>MRLKYLFILLTCMLCSRGNVSAQENHVLLTVDSLFAMTERNSLQLEASRQKMGISKQNTAIEKQDAYLPELNASASVGYISNAHVWDNHYNYMETVIMPHTSMDFSLAAGYTVFNGGKTRNKLAQSKLEEQIAALDYQKNKEDIQFLLLARYLDLFTLYNQKKVYQQNIALAEQRLSNIQKLVAQGMLTHNDVVRSQLQLTDLKLQLTEVNNNARIANHDLNIVIGLPENTVIDVDTVLYQKTFEAAGIQTYLDSSRDRLPEIQVAQQQQHIAEKQINIARSERLPQVSLFATDAIARPFLYSIPPIDIFMHYAMAGVRVQYNVASLYTSKRRIEKAKMNYKLAETQTDWLEQKSTIDIHNAYIKMQEAWEKYHSLEESYDLAKDNYRVVEQKYLNKFSVITDMLDASTALLSSQLNLNNARISTIYQWFNLMKTSGNWDEK</sequence>
<comment type="similarity">
    <text evidence="2">Belongs to the outer membrane factor (OMF) (TC 1.B.17) family.</text>
</comment>
<dbReference type="InterPro" id="IPR051906">
    <property type="entry name" value="TolC-like"/>
</dbReference>
<evidence type="ECO:0000256" key="6">
    <source>
        <dbReference type="ARBA" id="ARBA00023136"/>
    </source>
</evidence>
<evidence type="ECO:0000313" key="10">
    <source>
        <dbReference type="Proteomes" id="UP000242818"/>
    </source>
</evidence>
<keyword evidence="10" id="KW-1185">Reference proteome</keyword>
<gene>
    <name evidence="9" type="ORF">GA0116948_105296</name>
</gene>
<keyword evidence="5" id="KW-0812">Transmembrane</keyword>
<protein>
    <submittedName>
        <fullName evidence="9">Outer membrane protein TolC</fullName>
    </submittedName>
</protein>
<dbReference type="AlphaFoldDB" id="A0A1C4DIQ8"/>
<feature type="chain" id="PRO_5008690577" evidence="8">
    <location>
        <begin position="23"/>
        <end position="442"/>
    </location>
</feature>
<dbReference type="GO" id="GO:0009279">
    <property type="term" value="C:cell outer membrane"/>
    <property type="evidence" value="ECO:0007669"/>
    <property type="project" value="UniProtKB-SubCell"/>
</dbReference>
<dbReference type="Proteomes" id="UP000242818">
    <property type="component" value="Unassembled WGS sequence"/>
</dbReference>
<evidence type="ECO:0000256" key="2">
    <source>
        <dbReference type="ARBA" id="ARBA00007613"/>
    </source>
</evidence>
<dbReference type="EMBL" id="FMAR01000005">
    <property type="protein sequence ID" value="SCC31224.1"/>
    <property type="molecule type" value="Genomic_DNA"/>
</dbReference>
<keyword evidence="8" id="KW-0732">Signal</keyword>
<evidence type="ECO:0000256" key="1">
    <source>
        <dbReference type="ARBA" id="ARBA00004442"/>
    </source>
</evidence>
<evidence type="ECO:0000256" key="7">
    <source>
        <dbReference type="ARBA" id="ARBA00023237"/>
    </source>
</evidence>
<comment type="subcellular location">
    <subcellularLocation>
        <location evidence="1">Cell outer membrane</location>
    </subcellularLocation>
</comment>
<evidence type="ECO:0000256" key="4">
    <source>
        <dbReference type="ARBA" id="ARBA00022452"/>
    </source>
</evidence>
<dbReference type="STRING" id="1335309.GA0116948_105296"/>
<keyword evidence="7" id="KW-0998">Cell outer membrane</keyword>
<dbReference type="PANTHER" id="PTHR30026">
    <property type="entry name" value="OUTER MEMBRANE PROTEIN TOLC"/>
    <property type="match status" value="1"/>
</dbReference>
<dbReference type="Pfam" id="PF02321">
    <property type="entry name" value="OEP"/>
    <property type="match status" value="2"/>
</dbReference>
<dbReference type="GO" id="GO:0015562">
    <property type="term" value="F:efflux transmembrane transporter activity"/>
    <property type="evidence" value="ECO:0007669"/>
    <property type="project" value="InterPro"/>
</dbReference>